<accession>A0AAP0M9V0</accession>
<organism evidence="2 3">
    <name type="scientific">Citrus x changshan-huyou</name>
    <dbReference type="NCBI Taxonomy" id="2935761"/>
    <lineage>
        <taxon>Eukaryota</taxon>
        <taxon>Viridiplantae</taxon>
        <taxon>Streptophyta</taxon>
        <taxon>Embryophyta</taxon>
        <taxon>Tracheophyta</taxon>
        <taxon>Spermatophyta</taxon>
        <taxon>Magnoliopsida</taxon>
        <taxon>eudicotyledons</taxon>
        <taxon>Gunneridae</taxon>
        <taxon>Pentapetalae</taxon>
        <taxon>rosids</taxon>
        <taxon>malvids</taxon>
        <taxon>Sapindales</taxon>
        <taxon>Rutaceae</taxon>
        <taxon>Aurantioideae</taxon>
        <taxon>Citrus</taxon>
    </lineage>
</organism>
<name>A0AAP0M9V0_9ROSI</name>
<gene>
    <name evidence="2" type="ORF">WN944_014429</name>
</gene>
<comment type="caution">
    <text evidence="2">The sequence shown here is derived from an EMBL/GenBank/DDBJ whole genome shotgun (WGS) entry which is preliminary data.</text>
</comment>
<reference evidence="2 3" key="1">
    <citation type="submission" date="2024-05" db="EMBL/GenBank/DDBJ databases">
        <title>Haplotype-resolved chromosome-level genome assembly of Huyou (Citrus changshanensis).</title>
        <authorList>
            <person name="Miao C."/>
            <person name="Chen W."/>
            <person name="Wu Y."/>
            <person name="Wang L."/>
            <person name="Zhao S."/>
            <person name="Grierson D."/>
            <person name="Xu C."/>
            <person name="Chen K."/>
        </authorList>
    </citation>
    <scope>NUCLEOTIDE SEQUENCE [LARGE SCALE GENOMIC DNA]</scope>
    <source>
        <strain evidence="2">01-14</strain>
        <tissue evidence="2">Leaf</tissue>
    </source>
</reference>
<dbReference type="AlphaFoldDB" id="A0AAP0M9V0"/>
<proteinExistence type="predicted"/>
<protein>
    <submittedName>
        <fullName evidence="2">Uncharacterized protein</fullName>
    </submittedName>
</protein>
<evidence type="ECO:0000256" key="1">
    <source>
        <dbReference type="SAM" id="MobiDB-lite"/>
    </source>
</evidence>
<evidence type="ECO:0000313" key="2">
    <source>
        <dbReference type="EMBL" id="KAK9199241.1"/>
    </source>
</evidence>
<dbReference type="EMBL" id="JBCGBO010000005">
    <property type="protein sequence ID" value="KAK9199241.1"/>
    <property type="molecule type" value="Genomic_DNA"/>
</dbReference>
<dbReference type="Proteomes" id="UP001428341">
    <property type="component" value="Unassembled WGS sequence"/>
</dbReference>
<evidence type="ECO:0000313" key="3">
    <source>
        <dbReference type="Proteomes" id="UP001428341"/>
    </source>
</evidence>
<feature type="region of interest" description="Disordered" evidence="1">
    <location>
        <begin position="1"/>
        <end position="21"/>
    </location>
</feature>
<keyword evidence="3" id="KW-1185">Reference proteome</keyword>
<sequence>MSWFWGGQKSPGQPMPDPQASARVSHMRAWTQAKKKPWEVGLDLDLANNFFTPLCLSEEQKLDWGDTFIMNTLPIHMRDTVDAEICSPLDRPDFFTNAYVIDCLLEPLGWESPSFLSLDLRSRKWVRDAGGFAGVNPPMPKLAQGLYGKTM</sequence>